<evidence type="ECO:0000256" key="2">
    <source>
        <dbReference type="ARBA" id="ARBA00022606"/>
    </source>
</evidence>
<dbReference type="PANTHER" id="PTHR26450">
    <property type="entry name" value="OLFACTORY RECEPTOR 56B1-RELATED"/>
    <property type="match status" value="1"/>
</dbReference>
<accession>M7APT0</accession>
<name>M7APT0_CHEMY</name>
<dbReference type="PANTHER" id="PTHR26450:SF17">
    <property type="entry name" value="OLFACTORY RECEPTOR"/>
    <property type="match status" value="1"/>
</dbReference>
<keyword evidence="6 8" id="KW-0472">Membrane</keyword>
<evidence type="ECO:0000313" key="10">
    <source>
        <dbReference type="Proteomes" id="UP000031443"/>
    </source>
</evidence>
<keyword evidence="3 8" id="KW-0812">Transmembrane</keyword>
<organism evidence="9 10">
    <name type="scientific">Chelonia mydas</name>
    <name type="common">Green sea-turtle</name>
    <name type="synonym">Chelonia agassizi</name>
    <dbReference type="NCBI Taxonomy" id="8469"/>
    <lineage>
        <taxon>Eukaryota</taxon>
        <taxon>Metazoa</taxon>
        <taxon>Chordata</taxon>
        <taxon>Craniata</taxon>
        <taxon>Vertebrata</taxon>
        <taxon>Euteleostomi</taxon>
        <taxon>Archelosauria</taxon>
        <taxon>Testudinata</taxon>
        <taxon>Testudines</taxon>
        <taxon>Cryptodira</taxon>
        <taxon>Durocryptodira</taxon>
        <taxon>Americhelydia</taxon>
        <taxon>Chelonioidea</taxon>
        <taxon>Cheloniidae</taxon>
        <taxon>Chelonia</taxon>
    </lineage>
</organism>
<dbReference type="InterPro" id="IPR050402">
    <property type="entry name" value="OR51/52/56-like"/>
</dbReference>
<evidence type="ECO:0000256" key="6">
    <source>
        <dbReference type="ARBA" id="ARBA00023136"/>
    </source>
</evidence>
<evidence type="ECO:0000256" key="4">
    <source>
        <dbReference type="ARBA" id="ARBA00022725"/>
    </source>
</evidence>
<dbReference type="GO" id="GO:0007186">
    <property type="term" value="P:G protein-coupled receptor signaling pathway"/>
    <property type="evidence" value="ECO:0007669"/>
    <property type="project" value="InterPro"/>
</dbReference>
<evidence type="ECO:0000313" key="9">
    <source>
        <dbReference type="EMBL" id="EMP24785.1"/>
    </source>
</evidence>
<keyword evidence="7" id="KW-0807">Transducer</keyword>
<dbReference type="Proteomes" id="UP000031443">
    <property type="component" value="Unassembled WGS sequence"/>
</dbReference>
<feature type="transmembrane region" description="Helical" evidence="8">
    <location>
        <begin position="60"/>
        <end position="82"/>
    </location>
</feature>
<evidence type="ECO:0000256" key="5">
    <source>
        <dbReference type="ARBA" id="ARBA00022989"/>
    </source>
</evidence>
<evidence type="ECO:0000256" key="8">
    <source>
        <dbReference type="SAM" id="Phobius"/>
    </source>
</evidence>
<comment type="subcellular location">
    <subcellularLocation>
        <location evidence="1">Membrane</location>
        <topology evidence="1">Multi-pass membrane protein</topology>
    </subcellularLocation>
</comment>
<keyword evidence="5 8" id="KW-1133">Transmembrane helix</keyword>
<dbReference type="Pfam" id="PF13853">
    <property type="entry name" value="7tm_4"/>
    <property type="match status" value="1"/>
</dbReference>
<keyword evidence="9" id="KW-0675">Receptor</keyword>
<dbReference type="GO" id="GO:0005886">
    <property type="term" value="C:plasma membrane"/>
    <property type="evidence" value="ECO:0007669"/>
    <property type="project" value="TreeGrafter"/>
</dbReference>
<protein>
    <submittedName>
        <fullName evidence="9">Olfactory receptor 52E4</fullName>
    </submittedName>
</protein>
<evidence type="ECO:0000256" key="3">
    <source>
        <dbReference type="ARBA" id="ARBA00022692"/>
    </source>
</evidence>
<dbReference type="SUPFAM" id="SSF81321">
    <property type="entry name" value="Family A G protein-coupled receptor-like"/>
    <property type="match status" value="1"/>
</dbReference>
<keyword evidence="2" id="KW-0716">Sensory transduction</keyword>
<dbReference type="AlphaFoldDB" id="M7APT0"/>
<keyword evidence="4" id="KW-0552">Olfaction</keyword>
<evidence type="ECO:0000256" key="1">
    <source>
        <dbReference type="ARBA" id="ARBA00004141"/>
    </source>
</evidence>
<dbReference type="EMBL" id="KB598323">
    <property type="protein sequence ID" value="EMP24785.1"/>
    <property type="molecule type" value="Genomic_DNA"/>
</dbReference>
<proteinExistence type="predicted"/>
<dbReference type="InterPro" id="IPR000725">
    <property type="entry name" value="Olfact_rcpt"/>
</dbReference>
<reference evidence="10" key="1">
    <citation type="journal article" date="2013" name="Nat. Genet.">
        <title>The draft genomes of soft-shell turtle and green sea turtle yield insights into the development and evolution of the turtle-specific body plan.</title>
        <authorList>
            <person name="Wang Z."/>
            <person name="Pascual-Anaya J."/>
            <person name="Zadissa A."/>
            <person name="Li W."/>
            <person name="Niimura Y."/>
            <person name="Huang Z."/>
            <person name="Li C."/>
            <person name="White S."/>
            <person name="Xiong Z."/>
            <person name="Fang D."/>
            <person name="Wang B."/>
            <person name="Ming Y."/>
            <person name="Chen Y."/>
            <person name="Zheng Y."/>
            <person name="Kuraku S."/>
            <person name="Pignatelli M."/>
            <person name="Herrero J."/>
            <person name="Beal K."/>
            <person name="Nozawa M."/>
            <person name="Li Q."/>
            <person name="Wang J."/>
            <person name="Zhang H."/>
            <person name="Yu L."/>
            <person name="Shigenobu S."/>
            <person name="Wang J."/>
            <person name="Liu J."/>
            <person name="Flicek P."/>
            <person name="Searle S."/>
            <person name="Wang J."/>
            <person name="Kuratani S."/>
            <person name="Yin Y."/>
            <person name="Aken B."/>
            <person name="Zhang G."/>
            <person name="Irie N."/>
        </authorList>
    </citation>
    <scope>NUCLEOTIDE SEQUENCE [LARGE SCALE GENOMIC DNA]</scope>
</reference>
<gene>
    <name evidence="9" type="ORF">UY3_18161</name>
</gene>
<feature type="transmembrane region" description="Helical" evidence="8">
    <location>
        <begin position="26"/>
        <end position="48"/>
    </location>
</feature>
<dbReference type="GO" id="GO:0004984">
    <property type="term" value="F:olfactory receptor activity"/>
    <property type="evidence" value="ECO:0007669"/>
    <property type="project" value="InterPro"/>
</dbReference>
<sequence>MGERQLSTYLSEDTAVSRSKDACLEVFGTCGAHICIFTSFYMLAFLSFTHCFGPNIPHHGHILLANLYLLVPPVLNPIVYGVKIKETRVRVLDLLCQTQSIPEVGA</sequence>
<evidence type="ECO:0000256" key="7">
    <source>
        <dbReference type="ARBA" id="ARBA00023224"/>
    </source>
</evidence>
<keyword evidence="10" id="KW-1185">Reference proteome</keyword>
<dbReference type="Gene3D" id="1.20.1070.10">
    <property type="entry name" value="Rhodopsin 7-helix transmembrane proteins"/>
    <property type="match status" value="1"/>
</dbReference>